<dbReference type="EMBL" id="AP024702">
    <property type="protein sequence ID" value="BCX48664.1"/>
    <property type="molecule type" value="Genomic_DNA"/>
</dbReference>
<organism evidence="7 8">
    <name type="scientific">Haloferula helveola</name>
    <dbReference type="NCBI Taxonomy" id="490095"/>
    <lineage>
        <taxon>Bacteria</taxon>
        <taxon>Pseudomonadati</taxon>
        <taxon>Verrucomicrobiota</taxon>
        <taxon>Verrucomicrobiia</taxon>
        <taxon>Verrucomicrobiales</taxon>
        <taxon>Verrucomicrobiaceae</taxon>
        <taxon>Haloferula</taxon>
    </lineage>
</organism>
<accession>A0ABM7RFY1</accession>
<dbReference type="Pfam" id="PF04542">
    <property type="entry name" value="Sigma70_r2"/>
    <property type="match status" value="1"/>
</dbReference>
<dbReference type="Proteomes" id="UP001374893">
    <property type="component" value="Chromosome"/>
</dbReference>
<evidence type="ECO:0000256" key="1">
    <source>
        <dbReference type="ARBA" id="ARBA00010641"/>
    </source>
</evidence>
<evidence type="ECO:0000259" key="5">
    <source>
        <dbReference type="Pfam" id="PF04542"/>
    </source>
</evidence>
<proteinExistence type="inferred from homology"/>
<dbReference type="Pfam" id="PF08281">
    <property type="entry name" value="Sigma70_r4_2"/>
    <property type="match status" value="1"/>
</dbReference>
<dbReference type="InterPro" id="IPR014284">
    <property type="entry name" value="RNA_pol_sigma-70_dom"/>
</dbReference>
<dbReference type="SUPFAM" id="SSF88659">
    <property type="entry name" value="Sigma3 and sigma4 domains of RNA polymerase sigma factors"/>
    <property type="match status" value="1"/>
</dbReference>
<feature type="domain" description="RNA polymerase sigma-70 region 2" evidence="5">
    <location>
        <begin position="20"/>
        <end position="83"/>
    </location>
</feature>
<evidence type="ECO:0000259" key="6">
    <source>
        <dbReference type="Pfam" id="PF08281"/>
    </source>
</evidence>
<gene>
    <name evidence="7" type="ORF">HAHE_25720</name>
</gene>
<dbReference type="InterPro" id="IPR013324">
    <property type="entry name" value="RNA_pol_sigma_r3/r4-like"/>
</dbReference>
<dbReference type="InterPro" id="IPR039425">
    <property type="entry name" value="RNA_pol_sigma-70-like"/>
</dbReference>
<keyword evidence="4" id="KW-0804">Transcription</keyword>
<evidence type="ECO:0000256" key="4">
    <source>
        <dbReference type="ARBA" id="ARBA00023163"/>
    </source>
</evidence>
<name>A0ABM7RFY1_9BACT</name>
<dbReference type="Gene3D" id="1.10.1740.10">
    <property type="match status" value="1"/>
</dbReference>
<dbReference type="Gene3D" id="1.10.10.10">
    <property type="entry name" value="Winged helix-like DNA-binding domain superfamily/Winged helix DNA-binding domain"/>
    <property type="match status" value="1"/>
</dbReference>
<sequence>MRRPGGDEDAGFLQEYVKLMTDHQWPLRGFILSLMPGSPDVGDVLQETNLVLWQKRKQFKLGTNFLAWACRIARYEVMHHRDRVRKHAKLPFSDEMINVLAAPKGIDASHERLLTALEGCLAKLGDKQRALIEHRYTPGKSLEAHAQTLGTTAGSLRVTLHRVRQALRRCVKETLAGGAA</sequence>
<comment type="similarity">
    <text evidence="1">Belongs to the sigma-70 factor family. ECF subfamily.</text>
</comment>
<keyword evidence="3" id="KW-0731">Sigma factor</keyword>
<feature type="domain" description="RNA polymerase sigma factor 70 region 4 type 2" evidence="6">
    <location>
        <begin position="116"/>
        <end position="167"/>
    </location>
</feature>
<protein>
    <submittedName>
        <fullName evidence="7">DNA-directed RNA polymerase sigma-70 factor</fullName>
    </submittedName>
</protein>
<evidence type="ECO:0000313" key="7">
    <source>
        <dbReference type="EMBL" id="BCX48664.1"/>
    </source>
</evidence>
<dbReference type="GO" id="GO:0000428">
    <property type="term" value="C:DNA-directed RNA polymerase complex"/>
    <property type="evidence" value="ECO:0007669"/>
    <property type="project" value="UniProtKB-KW"/>
</dbReference>
<keyword evidence="2" id="KW-0805">Transcription regulation</keyword>
<dbReference type="InterPro" id="IPR036388">
    <property type="entry name" value="WH-like_DNA-bd_sf"/>
</dbReference>
<reference evidence="7 8" key="1">
    <citation type="submission" date="2021-06" db="EMBL/GenBank/DDBJ databases">
        <title>Complete genome of Haloferula helveola possessing various polysaccharide degrading enzymes.</title>
        <authorList>
            <person name="Takami H."/>
            <person name="Huang C."/>
            <person name="Hamasaki K."/>
        </authorList>
    </citation>
    <scope>NUCLEOTIDE SEQUENCE [LARGE SCALE GENOMIC DNA]</scope>
    <source>
        <strain evidence="7 8">CN-1</strain>
    </source>
</reference>
<dbReference type="InterPro" id="IPR013325">
    <property type="entry name" value="RNA_pol_sigma_r2"/>
</dbReference>
<dbReference type="NCBIfam" id="TIGR02989">
    <property type="entry name" value="Sig-70_gvs1"/>
    <property type="match status" value="1"/>
</dbReference>
<dbReference type="InterPro" id="IPR014331">
    <property type="entry name" value="RNA_pol_sigma70_ECF_RHOBA"/>
</dbReference>
<dbReference type="InterPro" id="IPR013249">
    <property type="entry name" value="RNA_pol_sigma70_r4_t2"/>
</dbReference>
<dbReference type="SUPFAM" id="SSF88946">
    <property type="entry name" value="Sigma2 domain of RNA polymerase sigma factors"/>
    <property type="match status" value="1"/>
</dbReference>
<evidence type="ECO:0000256" key="2">
    <source>
        <dbReference type="ARBA" id="ARBA00023015"/>
    </source>
</evidence>
<keyword evidence="8" id="KW-1185">Reference proteome</keyword>
<dbReference type="InterPro" id="IPR007627">
    <property type="entry name" value="RNA_pol_sigma70_r2"/>
</dbReference>
<dbReference type="NCBIfam" id="TIGR02937">
    <property type="entry name" value="sigma70-ECF"/>
    <property type="match status" value="1"/>
</dbReference>
<dbReference type="RefSeq" id="WP_338684989.1">
    <property type="nucleotide sequence ID" value="NZ_AP024702.1"/>
</dbReference>
<evidence type="ECO:0000256" key="3">
    <source>
        <dbReference type="ARBA" id="ARBA00023082"/>
    </source>
</evidence>
<dbReference type="PANTHER" id="PTHR43133">
    <property type="entry name" value="RNA POLYMERASE ECF-TYPE SIGMA FACTO"/>
    <property type="match status" value="1"/>
</dbReference>
<dbReference type="PANTHER" id="PTHR43133:SF51">
    <property type="entry name" value="RNA POLYMERASE SIGMA FACTOR"/>
    <property type="match status" value="1"/>
</dbReference>
<evidence type="ECO:0000313" key="8">
    <source>
        <dbReference type="Proteomes" id="UP001374893"/>
    </source>
</evidence>
<keyword evidence="7" id="KW-0240">DNA-directed RNA polymerase</keyword>